<gene>
    <name evidence="2" type="ORF">SAMN05444005_105116</name>
</gene>
<evidence type="ECO:0000256" key="1">
    <source>
        <dbReference type="SAM" id="Phobius"/>
    </source>
</evidence>
<evidence type="ECO:0000313" key="2">
    <source>
        <dbReference type="EMBL" id="SEQ05396.1"/>
    </source>
</evidence>
<sequence length="109" mass="12642">MFGILLLYWIGKYFYDLAKEYNKHKWGHAILAIATYYGVMLLVVVIFTLIILIFGIDFDIERNETTVSYSAIPFGLLGAYGLYKFLEQKWKREYVNPAAEIDSIGTIEE</sequence>
<dbReference type="RefSeq" id="WP_091468499.1">
    <property type="nucleotide sequence ID" value="NZ_FOEI01000005.1"/>
</dbReference>
<keyword evidence="1" id="KW-0472">Membrane</keyword>
<dbReference type="STRING" id="1299341.SAMN05444005_105116"/>
<feature type="transmembrane region" description="Helical" evidence="1">
    <location>
        <begin position="66"/>
        <end position="83"/>
    </location>
</feature>
<keyword evidence="1" id="KW-0812">Transmembrane</keyword>
<protein>
    <submittedName>
        <fullName evidence="2">Uncharacterized protein</fullName>
    </submittedName>
</protein>
<keyword evidence="1" id="KW-1133">Transmembrane helix</keyword>
<evidence type="ECO:0000313" key="3">
    <source>
        <dbReference type="Proteomes" id="UP000198648"/>
    </source>
</evidence>
<organism evidence="2 3">
    <name type="scientific">Flavobacterium urocaniciphilum</name>
    <dbReference type="NCBI Taxonomy" id="1299341"/>
    <lineage>
        <taxon>Bacteria</taxon>
        <taxon>Pseudomonadati</taxon>
        <taxon>Bacteroidota</taxon>
        <taxon>Flavobacteriia</taxon>
        <taxon>Flavobacteriales</taxon>
        <taxon>Flavobacteriaceae</taxon>
        <taxon>Flavobacterium</taxon>
    </lineage>
</organism>
<reference evidence="2 3" key="1">
    <citation type="submission" date="2016-10" db="EMBL/GenBank/DDBJ databases">
        <authorList>
            <person name="de Groot N.N."/>
        </authorList>
    </citation>
    <scope>NUCLEOTIDE SEQUENCE [LARGE SCALE GENOMIC DNA]</scope>
    <source>
        <strain evidence="2 3">DSM 27078</strain>
    </source>
</reference>
<accession>A0A1H9CVZ0</accession>
<dbReference type="OrthoDB" id="1449578at2"/>
<keyword evidence="3" id="KW-1185">Reference proteome</keyword>
<dbReference type="Proteomes" id="UP000198648">
    <property type="component" value="Unassembled WGS sequence"/>
</dbReference>
<dbReference type="EMBL" id="FOEI01000005">
    <property type="protein sequence ID" value="SEQ05396.1"/>
    <property type="molecule type" value="Genomic_DNA"/>
</dbReference>
<dbReference type="AlphaFoldDB" id="A0A1H9CVZ0"/>
<name>A0A1H9CVZ0_9FLAO</name>
<feature type="transmembrane region" description="Helical" evidence="1">
    <location>
        <begin position="29"/>
        <end position="54"/>
    </location>
</feature>
<proteinExistence type="predicted"/>